<evidence type="ECO:0000313" key="1">
    <source>
        <dbReference type="EMBL" id="TNV77148.1"/>
    </source>
</evidence>
<gene>
    <name evidence="1" type="ORF">FGO68_gene12280</name>
</gene>
<sequence>MIKILSHSIKRKTRAAPAAIRTFSKKIGKEGQIAKEEVKEKPKKSSKFQSLLKFDQSKMKTKADYKTQFDKIAYNIMSKQVLTVNYVHKFRINEVEFYYGDHIHKDDFSLDHPLLRENSTWFFLRYSNGTYVSGSYKGLNISFGKGDKAYGGILLRAMSDMKNQLIEGPSKLADELIRLNYVDEANPEKSPKVEHLVEQKDFSLDIFNKNSRLFLSSIDEPENKGIEERKLGKDIFTGPRCGLNLRKEISAFPEFWLKDYRYMLEPENHYKYRHLIKMSFIEKDHEKAKALYKGKSLKELHEAYLEGLDAKEDDMIKFLNEKRREMTPAFWAKAYGLNTKLYKI</sequence>
<name>A0A8J8T0L2_HALGN</name>
<keyword evidence="2" id="KW-1185">Reference proteome</keyword>
<protein>
    <submittedName>
        <fullName evidence="1">Uncharacterized protein</fullName>
    </submittedName>
</protein>
<evidence type="ECO:0000313" key="2">
    <source>
        <dbReference type="Proteomes" id="UP000785679"/>
    </source>
</evidence>
<proteinExistence type="predicted"/>
<dbReference type="EMBL" id="RRYP01012389">
    <property type="protein sequence ID" value="TNV77148.1"/>
    <property type="molecule type" value="Genomic_DNA"/>
</dbReference>
<dbReference type="OrthoDB" id="5596422at2759"/>
<reference evidence="1" key="1">
    <citation type="submission" date="2019-06" db="EMBL/GenBank/DDBJ databases">
        <authorList>
            <person name="Zheng W."/>
        </authorList>
    </citation>
    <scope>NUCLEOTIDE SEQUENCE</scope>
    <source>
        <strain evidence="1">QDHG01</strain>
    </source>
</reference>
<organism evidence="1 2">
    <name type="scientific">Halteria grandinella</name>
    <dbReference type="NCBI Taxonomy" id="5974"/>
    <lineage>
        <taxon>Eukaryota</taxon>
        <taxon>Sar</taxon>
        <taxon>Alveolata</taxon>
        <taxon>Ciliophora</taxon>
        <taxon>Intramacronucleata</taxon>
        <taxon>Spirotrichea</taxon>
        <taxon>Stichotrichia</taxon>
        <taxon>Sporadotrichida</taxon>
        <taxon>Halteriidae</taxon>
        <taxon>Halteria</taxon>
    </lineage>
</organism>
<accession>A0A8J8T0L2</accession>
<dbReference type="AlphaFoldDB" id="A0A8J8T0L2"/>
<dbReference type="Proteomes" id="UP000785679">
    <property type="component" value="Unassembled WGS sequence"/>
</dbReference>
<comment type="caution">
    <text evidence="1">The sequence shown here is derived from an EMBL/GenBank/DDBJ whole genome shotgun (WGS) entry which is preliminary data.</text>
</comment>